<dbReference type="SMART" id="SM00228">
    <property type="entry name" value="PDZ"/>
    <property type="match status" value="1"/>
</dbReference>
<feature type="chain" id="PRO_5020723011" evidence="3">
    <location>
        <begin position="20"/>
        <end position="1045"/>
    </location>
</feature>
<feature type="region of interest" description="Disordered" evidence="2">
    <location>
        <begin position="160"/>
        <end position="253"/>
    </location>
</feature>
<keyword evidence="1" id="KW-0175">Coiled coil</keyword>
<dbReference type="SUPFAM" id="SSF81901">
    <property type="entry name" value="HCP-like"/>
    <property type="match status" value="1"/>
</dbReference>
<proteinExistence type="predicted"/>
<dbReference type="EMBL" id="SLWB01000001">
    <property type="protein sequence ID" value="TCN72870.1"/>
    <property type="molecule type" value="Genomic_DNA"/>
</dbReference>
<feature type="domain" description="PDZ" evidence="4">
    <location>
        <begin position="950"/>
        <end position="1015"/>
    </location>
</feature>
<protein>
    <submittedName>
        <fullName evidence="5">PDZ domain-containing protein</fullName>
    </submittedName>
</protein>
<dbReference type="SMART" id="SM00671">
    <property type="entry name" value="SEL1"/>
    <property type="match status" value="4"/>
</dbReference>
<dbReference type="InterPro" id="IPR041489">
    <property type="entry name" value="PDZ_6"/>
</dbReference>
<dbReference type="Pfam" id="PF17820">
    <property type="entry name" value="PDZ_6"/>
    <property type="match status" value="1"/>
</dbReference>
<evidence type="ECO:0000313" key="5">
    <source>
        <dbReference type="EMBL" id="TCN72870.1"/>
    </source>
</evidence>
<feature type="coiled-coil region" evidence="1">
    <location>
        <begin position="308"/>
        <end position="354"/>
    </location>
</feature>
<feature type="signal peptide" evidence="3">
    <location>
        <begin position="1"/>
        <end position="19"/>
    </location>
</feature>
<feature type="compositionally biased region" description="Low complexity" evidence="2">
    <location>
        <begin position="181"/>
        <end position="192"/>
    </location>
</feature>
<keyword evidence="6" id="KW-1185">Reference proteome</keyword>
<dbReference type="SUPFAM" id="SSF50156">
    <property type="entry name" value="PDZ domain-like"/>
    <property type="match status" value="1"/>
</dbReference>
<dbReference type="Gene3D" id="1.25.40.10">
    <property type="entry name" value="Tetratricopeptide repeat domain"/>
    <property type="match status" value="1"/>
</dbReference>
<evidence type="ECO:0000313" key="6">
    <source>
        <dbReference type="Proteomes" id="UP000294830"/>
    </source>
</evidence>
<dbReference type="InterPro" id="IPR001478">
    <property type="entry name" value="PDZ"/>
</dbReference>
<gene>
    <name evidence="5" type="ORF">CLV25_10188</name>
</gene>
<dbReference type="InterPro" id="IPR011990">
    <property type="entry name" value="TPR-like_helical_dom_sf"/>
</dbReference>
<accession>A0A4R2F6L8</accession>
<evidence type="ECO:0000259" key="4">
    <source>
        <dbReference type="PROSITE" id="PS50106"/>
    </source>
</evidence>
<evidence type="ECO:0000256" key="1">
    <source>
        <dbReference type="SAM" id="Coils"/>
    </source>
</evidence>
<dbReference type="RefSeq" id="WP_131837658.1">
    <property type="nucleotide sequence ID" value="NZ_SLWB01000001.1"/>
</dbReference>
<evidence type="ECO:0000256" key="2">
    <source>
        <dbReference type="SAM" id="MobiDB-lite"/>
    </source>
</evidence>
<name>A0A4R2F6L8_9BACT</name>
<dbReference type="PROSITE" id="PS50106">
    <property type="entry name" value="PDZ"/>
    <property type="match status" value="1"/>
</dbReference>
<dbReference type="InterPro" id="IPR006597">
    <property type="entry name" value="Sel1-like"/>
</dbReference>
<dbReference type="AlphaFoldDB" id="A0A4R2F6L8"/>
<comment type="caution">
    <text evidence="5">The sequence shown here is derived from an EMBL/GenBank/DDBJ whole genome shotgun (WGS) entry which is preliminary data.</text>
</comment>
<feature type="compositionally biased region" description="Low complexity" evidence="2">
    <location>
        <begin position="211"/>
        <end position="222"/>
    </location>
</feature>
<feature type="compositionally biased region" description="Basic and acidic residues" evidence="2">
    <location>
        <begin position="223"/>
        <end position="236"/>
    </location>
</feature>
<dbReference type="Gene3D" id="2.30.42.10">
    <property type="match status" value="1"/>
</dbReference>
<evidence type="ECO:0000256" key="3">
    <source>
        <dbReference type="SAM" id="SignalP"/>
    </source>
</evidence>
<keyword evidence="3" id="KW-0732">Signal</keyword>
<dbReference type="OrthoDB" id="9813021at2"/>
<sequence>MKKAALLFLSLVAAISLFAQGEGEMTVSGLRHCHSPNSCASIQSLTANWRITSLMGEPLVRISFKWTAGANTPANFFDSRDFIVLRCVAKGSSQVVGYIRSGGDCPVSGKGYGHNTGGSPSWTSIFCDSEGNSLGYSAEKTKEIWKKGFSVAGVSLVRSGGLDADKPNTSQSSGTGGGGTPTTTVTGSSQSQRMAELQAKQRKLEEESKQRQQQQQQQQQRAAQERARQQQTDRSRQQQTIRQTSPGEARRFESEMANNYYKDSQRETQEMLDKVKQGAQDMMNTWVQIAEKNRIENEKWKAECAAKDRAWEANEARKKREKEELERQYEERMRQKAEERRREQEAKAAQATLLGQNRLAIVNEFNASDIPLSSEQGSSDKLYYFGYSFSSDMLKDNTCTFLITPTFEVGRRADGTWPYTSNVEGELRLTFYSSCILHGAYSTYDEAEQARQLFMSMLQKTGVAFKDKAYAGKVATVLPKPMPAVAPALKASFEGAEQLFASDKYDAALQQLFDTERQPGGSSEQGAYLKIWAYDKLLTYPHTDSLELLLPMHQAINSYLSTYASYPIKEKYAEVQALQQRYDGLGLGYQRVAAALSGNAEEQYQLGMVFYRSQLYRRAMEQLTRSAEQKHPKACGKAGLLYYTGLGRVKPDPNRSAKYLTWAVEANDWEGVTLAAYHYLDGLGNFRRDADKAAELFKKAYEMSQTQRDNPDADGAMFLTGQICRYGRCGEPNYYWASFWYNRAAQQSHSVYQKLAQKKANEVSSFLDSKMWGNTYFNRKDYPSAIRSYRDAYNIIKDAQVKDRLFEALLANADQLFLEKKDRYNARKAYDEAGELVGADQQKLAVILPKLEEFVYSEMRGYSFGFTSPSDHHKLSFYLACFPNGKFRQNLTNVIDFVYPNAAKYDYKWDYYTSAKRLYLIAAFTHSSSGKASRFVKKAQKCMKKLPGYGERSIGFGYDPSTKDDWTKGKLVVSAVLKGYPAEGSGLQLNDVITHIDGIPVEKLEPWQARELMRSFTSDEKGGCCYITFIRPGEILRRVIQVCGK</sequence>
<organism evidence="5 6">
    <name type="scientific">Acetobacteroides hydrogenigenes</name>
    <dbReference type="NCBI Taxonomy" id="979970"/>
    <lineage>
        <taxon>Bacteria</taxon>
        <taxon>Pseudomonadati</taxon>
        <taxon>Bacteroidota</taxon>
        <taxon>Bacteroidia</taxon>
        <taxon>Bacteroidales</taxon>
        <taxon>Rikenellaceae</taxon>
        <taxon>Acetobacteroides</taxon>
    </lineage>
</organism>
<dbReference type="Pfam" id="PF08238">
    <property type="entry name" value="Sel1"/>
    <property type="match status" value="3"/>
</dbReference>
<reference evidence="5 6" key="1">
    <citation type="submission" date="2019-03" db="EMBL/GenBank/DDBJ databases">
        <title>Genomic Encyclopedia of Archaeal and Bacterial Type Strains, Phase II (KMG-II): from individual species to whole genera.</title>
        <authorList>
            <person name="Goeker M."/>
        </authorList>
    </citation>
    <scope>NUCLEOTIDE SEQUENCE [LARGE SCALE GENOMIC DNA]</scope>
    <source>
        <strain evidence="5 6">RL-C</strain>
    </source>
</reference>
<dbReference type="InterPro" id="IPR036034">
    <property type="entry name" value="PDZ_sf"/>
</dbReference>
<dbReference type="Proteomes" id="UP000294830">
    <property type="component" value="Unassembled WGS sequence"/>
</dbReference>